<gene>
    <name evidence="1" type="ORF">FB559_1643</name>
</gene>
<organism evidence="1 2">
    <name type="scientific">Actinoallomurus bryophytorum</name>
    <dbReference type="NCBI Taxonomy" id="1490222"/>
    <lineage>
        <taxon>Bacteria</taxon>
        <taxon>Bacillati</taxon>
        <taxon>Actinomycetota</taxon>
        <taxon>Actinomycetes</taxon>
        <taxon>Streptosporangiales</taxon>
        <taxon>Thermomonosporaceae</taxon>
        <taxon>Actinoallomurus</taxon>
    </lineage>
</organism>
<keyword evidence="2" id="KW-1185">Reference proteome</keyword>
<protein>
    <submittedName>
        <fullName evidence="1">Uncharacterized protein</fullName>
    </submittedName>
</protein>
<evidence type="ECO:0000313" key="1">
    <source>
        <dbReference type="EMBL" id="TQL96122.1"/>
    </source>
</evidence>
<dbReference type="Proteomes" id="UP000316096">
    <property type="component" value="Unassembled WGS sequence"/>
</dbReference>
<dbReference type="EMBL" id="VFOZ01000001">
    <property type="protein sequence ID" value="TQL96122.1"/>
    <property type="molecule type" value="Genomic_DNA"/>
</dbReference>
<dbReference type="AlphaFoldDB" id="A0A543CG76"/>
<reference evidence="1 2" key="1">
    <citation type="submission" date="2019-06" db="EMBL/GenBank/DDBJ databases">
        <title>Sequencing the genomes of 1000 actinobacteria strains.</title>
        <authorList>
            <person name="Klenk H.-P."/>
        </authorList>
    </citation>
    <scope>NUCLEOTIDE SEQUENCE [LARGE SCALE GENOMIC DNA]</scope>
    <source>
        <strain evidence="1 2">DSM 102200</strain>
    </source>
</reference>
<comment type="caution">
    <text evidence="1">The sequence shown here is derived from an EMBL/GenBank/DDBJ whole genome shotgun (WGS) entry which is preliminary data.</text>
</comment>
<sequence>MSTLNKLAARISTLLPRLRNEFADWAIHQTESGRWLAIRGNICIRAHNAAELRKRIRRHLAETARDLGGEQA</sequence>
<name>A0A543CG76_9ACTN</name>
<proteinExistence type="predicted"/>
<evidence type="ECO:0000313" key="2">
    <source>
        <dbReference type="Proteomes" id="UP000316096"/>
    </source>
</evidence>
<dbReference type="RefSeq" id="WP_141954919.1">
    <property type="nucleotide sequence ID" value="NZ_VFOZ01000001.1"/>
</dbReference>
<accession>A0A543CG76</accession>